<dbReference type="Proteomes" id="UP001219525">
    <property type="component" value="Unassembled WGS sequence"/>
</dbReference>
<comment type="caution">
    <text evidence="1">The sequence shown here is derived from an EMBL/GenBank/DDBJ whole genome shotgun (WGS) entry which is preliminary data.</text>
</comment>
<protein>
    <submittedName>
        <fullName evidence="1">Nucleotide-diphospho-sugar transferase</fullName>
    </submittedName>
</protein>
<dbReference type="PANTHER" id="PTHR11183">
    <property type="entry name" value="GLYCOGENIN SUBFAMILY MEMBER"/>
    <property type="match status" value="1"/>
</dbReference>
<accession>A0AAD6VP25</accession>
<dbReference type="InterPro" id="IPR029044">
    <property type="entry name" value="Nucleotide-diphossugar_trans"/>
</dbReference>
<dbReference type="EMBL" id="JARJCW010000017">
    <property type="protein sequence ID" value="KAJ7215401.1"/>
    <property type="molecule type" value="Genomic_DNA"/>
</dbReference>
<name>A0AAD6VP25_9AGAR</name>
<dbReference type="InterPro" id="IPR002495">
    <property type="entry name" value="Glyco_trans_8"/>
</dbReference>
<gene>
    <name evidence="1" type="ORF">GGX14DRAFT_608261</name>
</gene>
<proteinExistence type="predicted"/>
<keyword evidence="2" id="KW-1185">Reference proteome</keyword>
<dbReference type="GO" id="GO:0016757">
    <property type="term" value="F:glycosyltransferase activity"/>
    <property type="evidence" value="ECO:0007669"/>
    <property type="project" value="InterPro"/>
</dbReference>
<organism evidence="1 2">
    <name type="scientific">Mycena pura</name>
    <dbReference type="NCBI Taxonomy" id="153505"/>
    <lineage>
        <taxon>Eukaryota</taxon>
        <taxon>Fungi</taxon>
        <taxon>Dikarya</taxon>
        <taxon>Basidiomycota</taxon>
        <taxon>Agaricomycotina</taxon>
        <taxon>Agaricomycetes</taxon>
        <taxon>Agaricomycetidae</taxon>
        <taxon>Agaricales</taxon>
        <taxon>Marasmiineae</taxon>
        <taxon>Mycenaceae</taxon>
        <taxon>Mycena</taxon>
    </lineage>
</organism>
<reference evidence="1" key="1">
    <citation type="submission" date="2023-03" db="EMBL/GenBank/DDBJ databases">
        <title>Massive genome expansion in bonnet fungi (Mycena s.s.) driven by repeated elements and novel gene families across ecological guilds.</title>
        <authorList>
            <consortium name="Lawrence Berkeley National Laboratory"/>
            <person name="Harder C.B."/>
            <person name="Miyauchi S."/>
            <person name="Viragh M."/>
            <person name="Kuo A."/>
            <person name="Thoen E."/>
            <person name="Andreopoulos B."/>
            <person name="Lu D."/>
            <person name="Skrede I."/>
            <person name="Drula E."/>
            <person name="Henrissat B."/>
            <person name="Morin E."/>
            <person name="Kohler A."/>
            <person name="Barry K."/>
            <person name="LaButti K."/>
            <person name="Morin E."/>
            <person name="Salamov A."/>
            <person name="Lipzen A."/>
            <person name="Mereny Z."/>
            <person name="Hegedus B."/>
            <person name="Baldrian P."/>
            <person name="Stursova M."/>
            <person name="Weitz H."/>
            <person name="Taylor A."/>
            <person name="Grigoriev I.V."/>
            <person name="Nagy L.G."/>
            <person name="Martin F."/>
            <person name="Kauserud H."/>
        </authorList>
    </citation>
    <scope>NUCLEOTIDE SEQUENCE</scope>
    <source>
        <strain evidence="1">9144</strain>
    </source>
</reference>
<dbReference type="SUPFAM" id="SSF53448">
    <property type="entry name" value="Nucleotide-diphospho-sugar transferases"/>
    <property type="match status" value="1"/>
</dbReference>
<evidence type="ECO:0000313" key="2">
    <source>
        <dbReference type="Proteomes" id="UP001219525"/>
    </source>
</evidence>
<dbReference type="InterPro" id="IPR050587">
    <property type="entry name" value="GNT1/Glycosyltrans_8"/>
</dbReference>
<sequence>MCRTFDFKLERYSDRVCHCVRNAFPIVSTSPHSKAESRAIVTSLYSDDFAFAIATLGQSLTSHNITERRLVMYLPDRLSFQSLCIIGVDVLLYLDTDTIVRNRFDELWDLPYSFAAVLDVYDPPRGFVVSFNAGVMLLRPSSAVLADMLGNLETAVFPREQAEQAFLNTYFAPQTLGLPYIYNGNLAIKQLAPVVWASMKSELRIVHYTVRKPFWDFAVGPNWRQRIQKSIKKAMAALALLRVKRTRETSLDGSQSQVFGVLIFYALTLFSVHCSISAF</sequence>
<dbReference type="Gene3D" id="3.90.550.10">
    <property type="entry name" value="Spore Coat Polysaccharide Biosynthesis Protein SpsA, Chain A"/>
    <property type="match status" value="1"/>
</dbReference>
<keyword evidence="1" id="KW-0808">Transferase</keyword>
<dbReference type="Pfam" id="PF01501">
    <property type="entry name" value="Glyco_transf_8"/>
    <property type="match status" value="1"/>
</dbReference>
<evidence type="ECO:0000313" key="1">
    <source>
        <dbReference type="EMBL" id="KAJ7215401.1"/>
    </source>
</evidence>
<dbReference type="AlphaFoldDB" id="A0AAD6VP25"/>